<proteinExistence type="predicted"/>
<dbReference type="OrthoDB" id="411251at2759"/>
<name>A0A5B7FA17_PORTR</name>
<keyword evidence="2" id="KW-1185">Reference proteome</keyword>
<evidence type="ECO:0000313" key="2">
    <source>
        <dbReference type="Proteomes" id="UP000324222"/>
    </source>
</evidence>
<organism evidence="1 2">
    <name type="scientific">Portunus trituberculatus</name>
    <name type="common">Swimming crab</name>
    <name type="synonym">Neptunus trituberculatus</name>
    <dbReference type="NCBI Taxonomy" id="210409"/>
    <lineage>
        <taxon>Eukaryota</taxon>
        <taxon>Metazoa</taxon>
        <taxon>Ecdysozoa</taxon>
        <taxon>Arthropoda</taxon>
        <taxon>Crustacea</taxon>
        <taxon>Multicrustacea</taxon>
        <taxon>Malacostraca</taxon>
        <taxon>Eumalacostraca</taxon>
        <taxon>Eucarida</taxon>
        <taxon>Decapoda</taxon>
        <taxon>Pleocyemata</taxon>
        <taxon>Brachyura</taxon>
        <taxon>Eubrachyura</taxon>
        <taxon>Portunoidea</taxon>
        <taxon>Portunidae</taxon>
        <taxon>Portuninae</taxon>
        <taxon>Portunus</taxon>
    </lineage>
</organism>
<accession>A0A5B7FA17</accession>
<dbReference type="EMBL" id="VSRR010005306">
    <property type="protein sequence ID" value="MPC42089.1"/>
    <property type="molecule type" value="Genomic_DNA"/>
</dbReference>
<protein>
    <submittedName>
        <fullName evidence="1">Uncharacterized protein</fullName>
    </submittedName>
</protein>
<comment type="caution">
    <text evidence="1">The sequence shown here is derived from an EMBL/GenBank/DDBJ whole genome shotgun (WGS) entry which is preliminary data.</text>
</comment>
<dbReference type="AlphaFoldDB" id="A0A5B7FA17"/>
<dbReference type="Proteomes" id="UP000324222">
    <property type="component" value="Unassembled WGS sequence"/>
</dbReference>
<reference evidence="1 2" key="1">
    <citation type="submission" date="2019-05" db="EMBL/GenBank/DDBJ databases">
        <title>Another draft genome of Portunus trituberculatus and its Hox gene families provides insights of decapod evolution.</title>
        <authorList>
            <person name="Jeong J.-H."/>
            <person name="Song I."/>
            <person name="Kim S."/>
            <person name="Choi T."/>
            <person name="Kim D."/>
            <person name="Ryu S."/>
            <person name="Kim W."/>
        </authorList>
    </citation>
    <scope>NUCLEOTIDE SEQUENCE [LARGE SCALE GENOMIC DNA]</scope>
    <source>
        <tissue evidence="1">Muscle</tissue>
    </source>
</reference>
<sequence>MPDFVDPGGYGEVSGQMAMPGAVGKTEAEEYNTLDEPVKETIEILMIRPLAVQIIANSNSVN</sequence>
<gene>
    <name evidence="1" type="ORF">E2C01_035703</name>
</gene>
<evidence type="ECO:0000313" key="1">
    <source>
        <dbReference type="EMBL" id="MPC42089.1"/>
    </source>
</evidence>